<evidence type="ECO:0000256" key="17">
    <source>
        <dbReference type="RuleBase" id="RU004460"/>
    </source>
</evidence>
<dbReference type="PRINTS" id="PR00868">
    <property type="entry name" value="DNAPOLI"/>
</dbReference>
<dbReference type="Pfam" id="PF01367">
    <property type="entry name" value="5_3_exonuc"/>
    <property type="match status" value="1"/>
</dbReference>
<evidence type="ECO:0000256" key="14">
    <source>
        <dbReference type="ARBA" id="ARBA00023204"/>
    </source>
</evidence>
<dbReference type="NCBIfam" id="TIGR00593">
    <property type="entry name" value="pola"/>
    <property type="match status" value="1"/>
</dbReference>
<evidence type="ECO:0000256" key="11">
    <source>
        <dbReference type="ARBA" id="ARBA00022839"/>
    </source>
</evidence>
<dbReference type="InterPro" id="IPR036397">
    <property type="entry name" value="RNaseH_sf"/>
</dbReference>
<dbReference type="SUPFAM" id="SSF47807">
    <property type="entry name" value="5' to 3' exonuclease, C-terminal subdomain"/>
    <property type="match status" value="1"/>
</dbReference>
<sequence length="889" mass="100461">MTKTKEKLLLIDGNSIAFRAFYALYNSLERFVNQDGLHTNAIYGFKTMLDFILEKEKPTHVLVAFDAGKKTFRTEKYEEYKGGRSKTPTELSEQFPYLRELLTAYGIKSYELANYEADDIIGTLASQASEQGMAVTVVSGDRDLTQLASDQVTVAITKKGVSEVEEFTPAYIAEKYEITPEQIIDMKGLVGDSSDNYPGVTKIGEKTAIKLLKQYGTIEGIYENITDMKKSKMKENLIAEKEIAFMCKDLATILKDAPITMTVADTTWSGTDYEALVKFYQQMNFKRFLGQLATEQPETTDQQTALNVVSVNAENVADLKIESTNNVSFYLEIDGANYHYAPLVGFSFQIGDTYYVSRDVELLKEDPFRALLENEQINIDLCDLKRTYVGLQRVGITLQSADFDLLLVSYLLNNRDNSDDLGVLAQQNDYYDLATDEKVYGKGAKRAIPTDDQVLYQHLAAKTKAITSLKEKLMTELQENQQEELYFTIERPLSLVLAEMEINGMAIDPATLETMKSRFTERLSEIEQAIYQEAGEEFNINSPKQLGVVLFEKLSLPVIKKTKTGYSTAVSVLEKLRGMSLIIDNILEYRQLSKLQSTYIEGLLKVISPVDGKIHTRYTQTLTATGRLSSVEPNLQNIPVRLKEGRQIRQAFVAEQPNHKIYTSDYSQIELRVLAHVSGDKNMQQAFMDNDDIHTNTAMKIFGISDPEQIDSNMRRQAKAVNFGIVYGISDYGLSQNLGITRKQAKAFIEAYLENFPGVQQYMEDVVTEAKEKGYVETIFKRRRYLPDIKSKNFNLRSFAERTAMNTPIQGSAADIIKVAMINMQKALKERGLQSKMILQVHDELLFDAPADEITILEELVPQIMDEAVRLSVPLKVDSSYGATWYDAK</sequence>
<dbReference type="FunFam" id="1.10.150.20:FF:000003">
    <property type="entry name" value="DNA polymerase I"/>
    <property type="match status" value="1"/>
</dbReference>
<dbReference type="OrthoDB" id="9806424at2"/>
<proteinExistence type="inferred from homology"/>
<keyword evidence="7 17" id="KW-0235">DNA replication</keyword>
<keyword evidence="14 17" id="KW-0234">DNA repair</keyword>
<dbReference type="InterPro" id="IPR029060">
    <property type="entry name" value="PIN-like_dom_sf"/>
</dbReference>
<dbReference type="InterPro" id="IPR020045">
    <property type="entry name" value="DNA_polI_H3TH"/>
</dbReference>
<dbReference type="EC" id="2.7.7.7" evidence="3 16"/>
<comment type="caution">
    <text evidence="21">The sequence shown here is derived from an EMBL/GenBank/DDBJ whole genome shotgun (WGS) entry which is preliminary data.</text>
</comment>
<dbReference type="InterPro" id="IPR002298">
    <property type="entry name" value="DNA_polymerase_A"/>
</dbReference>
<dbReference type="CDD" id="cd09898">
    <property type="entry name" value="H3TH_53EXO"/>
    <property type="match status" value="1"/>
</dbReference>
<dbReference type="InterPro" id="IPR020046">
    <property type="entry name" value="5-3_exonucl_a-hlix_arch_N"/>
</dbReference>
<gene>
    <name evidence="17" type="primary">polA</name>
    <name evidence="21" type="ORF">IV53_GL000486</name>
</gene>
<dbReference type="Pfam" id="PF02739">
    <property type="entry name" value="5_3_exonuc_N"/>
    <property type="match status" value="1"/>
</dbReference>
<keyword evidence="9 17" id="KW-0227">DNA damage</keyword>
<evidence type="ECO:0000256" key="10">
    <source>
        <dbReference type="ARBA" id="ARBA00022801"/>
    </source>
</evidence>
<keyword evidence="11" id="KW-0269">Exonuclease</keyword>
<dbReference type="Gene3D" id="3.30.420.10">
    <property type="entry name" value="Ribonuclease H-like superfamily/Ribonuclease H"/>
    <property type="match status" value="1"/>
</dbReference>
<dbReference type="InterPro" id="IPR002421">
    <property type="entry name" value="5-3_exonuclease"/>
</dbReference>
<keyword evidence="13 17" id="KW-0238">DNA-binding</keyword>
<name>A0A0R2KPD7_9LACO</name>
<reference evidence="21 22" key="1">
    <citation type="journal article" date="2015" name="Genome Announc.">
        <title>Expanding the biotechnology potential of lactobacilli through comparative genomics of 213 strains and associated genera.</title>
        <authorList>
            <person name="Sun Z."/>
            <person name="Harris H.M."/>
            <person name="McCann A."/>
            <person name="Guo C."/>
            <person name="Argimon S."/>
            <person name="Zhang W."/>
            <person name="Yang X."/>
            <person name="Jeffery I.B."/>
            <person name="Cooney J.C."/>
            <person name="Kagawa T.F."/>
            <person name="Liu W."/>
            <person name="Song Y."/>
            <person name="Salvetti E."/>
            <person name="Wrobel A."/>
            <person name="Rasinkangas P."/>
            <person name="Parkhill J."/>
            <person name="Rea M.C."/>
            <person name="O'Sullivan O."/>
            <person name="Ritari J."/>
            <person name="Douillard F.P."/>
            <person name="Paul Ross R."/>
            <person name="Yang R."/>
            <person name="Briner A.E."/>
            <person name="Felis G.E."/>
            <person name="de Vos W.M."/>
            <person name="Barrangou R."/>
            <person name="Klaenhammer T.R."/>
            <person name="Caufield P.W."/>
            <person name="Cui Y."/>
            <person name="Zhang H."/>
            <person name="O'Toole P.W."/>
        </authorList>
    </citation>
    <scope>NUCLEOTIDE SEQUENCE [LARGE SCALE GENOMIC DNA]</scope>
    <source>
        <strain evidence="21 22">DSM 22408</strain>
    </source>
</reference>
<evidence type="ECO:0000256" key="3">
    <source>
        <dbReference type="ARBA" id="ARBA00012417"/>
    </source>
</evidence>
<dbReference type="CDD" id="cd08637">
    <property type="entry name" value="DNA_pol_A_pol_I_C"/>
    <property type="match status" value="1"/>
</dbReference>
<evidence type="ECO:0000256" key="15">
    <source>
        <dbReference type="ARBA" id="ARBA00049244"/>
    </source>
</evidence>
<evidence type="ECO:0000256" key="2">
    <source>
        <dbReference type="ARBA" id="ARBA00011541"/>
    </source>
</evidence>
<evidence type="ECO:0000256" key="7">
    <source>
        <dbReference type="ARBA" id="ARBA00022705"/>
    </source>
</evidence>
<comment type="subunit">
    <text evidence="2 17">Single-chain monomer with multiple functions.</text>
</comment>
<evidence type="ECO:0000256" key="4">
    <source>
        <dbReference type="ARBA" id="ARBA00020311"/>
    </source>
</evidence>
<dbReference type="GO" id="GO:0008408">
    <property type="term" value="F:3'-5' exonuclease activity"/>
    <property type="evidence" value="ECO:0007669"/>
    <property type="project" value="InterPro"/>
</dbReference>
<dbReference type="RefSeq" id="WP_027106930.1">
    <property type="nucleotide sequence ID" value="NZ_JQBZ01000025.1"/>
</dbReference>
<keyword evidence="6 17" id="KW-0548">Nucleotidyltransferase</keyword>
<dbReference type="GO" id="GO:0006302">
    <property type="term" value="P:double-strand break repair"/>
    <property type="evidence" value="ECO:0007669"/>
    <property type="project" value="TreeGrafter"/>
</dbReference>
<dbReference type="GO" id="GO:0003887">
    <property type="term" value="F:DNA-directed DNA polymerase activity"/>
    <property type="evidence" value="ECO:0007669"/>
    <property type="project" value="UniProtKB-UniRule"/>
</dbReference>
<evidence type="ECO:0000313" key="21">
    <source>
        <dbReference type="EMBL" id="KRN88522.1"/>
    </source>
</evidence>
<dbReference type="GO" id="GO:0008409">
    <property type="term" value="F:5'-3' exonuclease activity"/>
    <property type="evidence" value="ECO:0007669"/>
    <property type="project" value="InterPro"/>
</dbReference>
<dbReference type="InterPro" id="IPR012337">
    <property type="entry name" value="RNaseH-like_sf"/>
</dbReference>
<protein>
    <recommendedName>
        <fullName evidence="4 16">DNA polymerase I</fullName>
        <ecNumber evidence="3 16">2.7.7.7</ecNumber>
    </recommendedName>
</protein>
<dbReference type="NCBIfam" id="NF004397">
    <property type="entry name" value="PRK05755.1"/>
    <property type="match status" value="1"/>
</dbReference>
<dbReference type="InterPro" id="IPR008918">
    <property type="entry name" value="HhH2"/>
</dbReference>
<dbReference type="PANTHER" id="PTHR10133:SF27">
    <property type="entry name" value="DNA POLYMERASE NU"/>
    <property type="match status" value="1"/>
</dbReference>
<dbReference type="PANTHER" id="PTHR10133">
    <property type="entry name" value="DNA POLYMERASE I"/>
    <property type="match status" value="1"/>
</dbReference>
<keyword evidence="8" id="KW-0540">Nuclease</keyword>
<dbReference type="SUPFAM" id="SSF56672">
    <property type="entry name" value="DNA/RNA polymerases"/>
    <property type="match status" value="1"/>
</dbReference>
<evidence type="ECO:0000259" key="19">
    <source>
        <dbReference type="SMART" id="SM00475"/>
    </source>
</evidence>
<feature type="domain" description="DNA-directed DNA polymerase family A palm" evidence="20">
    <location>
        <begin position="645"/>
        <end position="853"/>
    </location>
</feature>
<evidence type="ECO:0000256" key="8">
    <source>
        <dbReference type="ARBA" id="ARBA00022722"/>
    </source>
</evidence>
<evidence type="ECO:0000256" key="13">
    <source>
        <dbReference type="ARBA" id="ARBA00023125"/>
    </source>
</evidence>
<keyword evidence="12 17" id="KW-0239">DNA-directed DNA polymerase</keyword>
<dbReference type="CDD" id="cd06140">
    <property type="entry name" value="DNA_polA_I_Bacillus_like_exo"/>
    <property type="match status" value="1"/>
</dbReference>
<dbReference type="Pfam" id="PF22619">
    <property type="entry name" value="DNA_polI_exo1"/>
    <property type="match status" value="1"/>
</dbReference>
<dbReference type="InterPro" id="IPR043502">
    <property type="entry name" value="DNA/RNA_pol_sf"/>
</dbReference>
<dbReference type="InterPro" id="IPR018320">
    <property type="entry name" value="DNA_polymerase_1"/>
</dbReference>
<dbReference type="InterPro" id="IPR019760">
    <property type="entry name" value="DNA-dir_DNA_pol_A_CS"/>
</dbReference>
<dbReference type="FunFam" id="3.40.50.1010:FF:000001">
    <property type="entry name" value="DNA polymerase I"/>
    <property type="match status" value="1"/>
</dbReference>
<evidence type="ECO:0000259" key="18">
    <source>
        <dbReference type="SMART" id="SM00474"/>
    </source>
</evidence>
<comment type="similarity">
    <text evidence="1 17">Belongs to the DNA polymerase type-A family.</text>
</comment>
<keyword evidence="10" id="KW-0378">Hydrolase</keyword>
<keyword evidence="22" id="KW-1185">Reference proteome</keyword>
<dbReference type="InterPro" id="IPR054690">
    <property type="entry name" value="DNA_polI_exonuclease"/>
</dbReference>
<dbReference type="eggNOG" id="COG0749">
    <property type="taxonomic scope" value="Bacteria"/>
</dbReference>
<dbReference type="FunFam" id="1.10.150.20:FF:000002">
    <property type="entry name" value="DNA polymerase I"/>
    <property type="match status" value="1"/>
</dbReference>
<dbReference type="AlphaFoldDB" id="A0A0R2KPD7"/>
<evidence type="ECO:0000256" key="16">
    <source>
        <dbReference type="NCBIfam" id="TIGR00593"/>
    </source>
</evidence>
<dbReference type="PATRIC" id="fig|1122146.4.peg.498"/>
<dbReference type="Pfam" id="PF00476">
    <property type="entry name" value="DNA_pol_A"/>
    <property type="match status" value="1"/>
</dbReference>
<dbReference type="SMART" id="SM00474">
    <property type="entry name" value="35EXOc"/>
    <property type="match status" value="1"/>
</dbReference>
<dbReference type="CDD" id="cd09859">
    <property type="entry name" value="PIN_53EXO"/>
    <property type="match status" value="1"/>
</dbReference>
<dbReference type="InterPro" id="IPR036279">
    <property type="entry name" value="5-3_exonuclease_C_sf"/>
</dbReference>
<dbReference type="SUPFAM" id="SSF88723">
    <property type="entry name" value="PIN domain-like"/>
    <property type="match status" value="1"/>
</dbReference>
<dbReference type="InterPro" id="IPR001098">
    <property type="entry name" value="DNA-dir_DNA_pol_A_palm_dom"/>
</dbReference>
<evidence type="ECO:0000256" key="12">
    <source>
        <dbReference type="ARBA" id="ARBA00022932"/>
    </source>
</evidence>
<feature type="domain" description="3'-5' exonuclease" evidence="18">
    <location>
        <begin position="302"/>
        <end position="478"/>
    </location>
</feature>
<evidence type="ECO:0000256" key="9">
    <source>
        <dbReference type="ARBA" id="ARBA00022763"/>
    </source>
</evidence>
<dbReference type="EMBL" id="JQBZ01000025">
    <property type="protein sequence ID" value="KRN88522.1"/>
    <property type="molecule type" value="Genomic_DNA"/>
</dbReference>
<dbReference type="InterPro" id="IPR002562">
    <property type="entry name" value="3'-5'_exonuclease_dom"/>
</dbReference>
<organism evidence="21 22">
    <name type="scientific">Ligilactobacillus ceti DSM 22408</name>
    <dbReference type="NCBI Taxonomy" id="1122146"/>
    <lineage>
        <taxon>Bacteria</taxon>
        <taxon>Bacillati</taxon>
        <taxon>Bacillota</taxon>
        <taxon>Bacilli</taxon>
        <taxon>Lactobacillales</taxon>
        <taxon>Lactobacillaceae</taxon>
        <taxon>Ligilactobacillus</taxon>
    </lineage>
</organism>
<dbReference type="SMART" id="SM00482">
    <property type="entry name" value="POLAc"/>
    <property type="match status" value="1"/>
</dbReference>
<evidence type="ECO:0000313" key="22">
    <source>
        <dbReference type="Proteomes" id="UP000051500"/>
    </source>
</evidence>
<dbReference type="Gene3D" id="3.40.50.1010">
    <property type="entry name" value="5'-nuclease"/>
    <property type="match status" value="1"/>
</dbReference>
<evidence type="ECO:0000256" key="6">
    <source>
        <dbReference type="ARBA" id="ARBA00022695"/>
    </source>
</evidence>
<dbReference type="GO" id="GO:0003677">
    <property type="term" value="F:DNA binding"/>
    <property type="evidence" value="ECO:0007669"/>
    <property type="project" value="UniProtKB-UniRule"/>
</dbReference>
<comment type="catalytic activity">
    <reaction evidence="15 17">
        <text>DNA(n) + a 2'-deoxyribonucleoside 5'-triphosphate = DNA(n+1) + diphosphate</text>
        <dbReference type="Rhea" id="RHEA:22508"/>
        <dbReference type="Rhea" id="RHEA-COMP:17339"/>
        <dbReference type="Rhea" id="RHEA-COMP:17340"/>
        <dbReference type="ChEBI" id="CHEBI:33019"/>
        <dbReference type="ChEBI" id="CHEBI:61560"/>
        <dbReference type="ChEBI" id="CHEBI:173112"/>
        <dbReference type="EC" id="2.7.7.7"/>
    </reaction>
</comment>
<dbReference type="PROSITE" id="PS00447">
    <property type="entry name" value="DNA_POLYMERASE_A"/>
    <property type="match status" value="1"/>
</dbReference>
<dbReference type="SMART" id="SM00475">
    <property type="entry name" value="53EXOc"/>
    <property type="match status" value="1"/>
</dbReference>
<accession>A0A0R2KPD7</accession>
<evidence type="ECO:0000256" key="5">
    <source>
        <dbReference type="ARBA" id="ARBA00022679"/>
    </source>
</evidence>
<keyword evidence="5 17" id="KW-0808">Transferase</keyword>
<dbReference type="eggNOG" id="COG0258">
    <property type="taxonomic scope" value="Bacteria"/>
</dbReference>
<dbReference type="Gene3D" id="1.20.1060.10">
    <property type="entry name" value="Taq DNA Polymerase, Chain T, domain 4"/>
    <property type="match status" value="1"/>
</dbReference>
<dbReference type="STRING" id="1122146.IV53_GL000486"/>
<evidence type="ECO:0000256" key="1">
    <source>
        <dbReference type="ARBA" id="ARBA00007705"/>
    </source>
</evidence>
<feature type="domain" description="5'-3' exonuclease" evidence="19">
    <location>
        <begin position="4"/>
        <end position="269"/>
    </location>
</feature>
<dbReference type="SUPFAM" id="SSF53098">
    <property type="entry name" value="Ribonuclease H-like"/>
    <property type="match status" value="1"/>
</dbReference>
<dbReference type="Gene3D" id="1.10.150.20">
    <property type="entry name" value="5' to 3' exonuclease, C-terminal subdomain"/>
    <property type="match status" value="2"/>
</dbReference>
<dbReference type="GO" id="GO:0006261">
    <property type="term" value="P:DNA-templated DNA replication"/>
    <property type="evidence" value="ECO:0007669"/>
    <property type="project" value="UniProtKB-UniRule"/>
</dbReference>
<dbReference type="Gene3D" id="3.30.70.370">
    <property type="match status" value="1"/>
</dbReference>
<evidence type="ECO:0000259" key="20">
    <source>
        <dbReference type="SMART" id="SM00482"/>
    </source>
</evidence>
<dbReference type="FunFam" id="1.20.1060.10:FF:000001">
    <property type="entry name" value="DNA polymerase I"/>
    <property type="match status" value="1"/>
</dbReference>
<dbReference type="Proteomes" id="UP000051500">
    <property type="component" value="Unassembled WGS sequence"/>
</dbReference>
<dbReference type="SMART" id="SM00279">
    <property type="entry name" value="HhH2"/>
    <property type="match status" value="1"/>
</dbReference>